<feature type="domain" description="AMP-dependent synthetase/ligase" evidence="4">
    <location>
        <begin position="35"/>
        <end position="416"/>
    </location>
</feature>
<dbReference type="RefSeq" id="WP_182706636.1">
    <property type="nucleotide sequence ID" value="NZ_JACJII010000001.1"/>
</dbReference>
<dbReference type="InterPro" id="IPR020845">
    <property type="entry name" value="AMP-binding_CS"/>
</dbReference>
<evidence type="ECO:0000259" key="5">
    <source>
        <dbReference type="Pfam" id="PF13193"/>
    </source>
</evidence>
<gene>
    <name evidence="6" type="ORF">HNR21_004323</name>
</gene>
<dbReference type="InterPro" id="IPR025110">
    <property type="entry name" value="AMP-bd_C"/>
</dbReference>
<name>A0A7W3N0S2_9ACTN</name>
<dbReference type="InterPro" id="IPR000873">
    <property type="entry name" value="AMP-dep_synth/lig_dom"/>
</dbReference>
<dbReference type="PANTHER" id="PTHR43201">
    <property type="entry name" value="ACYL-COA SYNTHETASE"/>
    <property type="match status" value="1"/>
</dbReference>
<feature type="compositionally biased region" description="Basic and acidic residues" evidence="3">
    <location>
        <begin position="15"/>
        <end position="24"/>
    </location>
</feature>
<dbReference type="InterPro" id="IPR042099">
    <property type="entry name" value="ANL_N_sf"/>
</dbReference>
<comment type="caution">
    <text evidence="6">The sequence shown here is derived from an EMBL/GenBank/DDBJ whole genome shotgun (WGS) entry which is preliminary data.</text>
</comment>
<dbReference type="InterPro" id="IPR045851">
    <property type="entry name" value="AMP-bd_C_sf"/>
</dbReference>
<evidence type="ECO:0000313" key="7">
    <source>
        <dbReference type="Proteomes" id="UP000539313"/>
    </source>
</evidence>
<dbReference type="PANTHER" id="PTHR43201:SF5">
    <property type="entry name" value="MEDIUM-CHAIN ACYL-COA LIGASE ACSF2, MITOCHONDRIAL"/>
    <property type="match status" value="1"/>
</dbReference>
<proteinExistence type="inferred from homology"/>
<dbReference type="NCBIfam" id="NF005801">
    <property type="entry name" value="PRK07656.1"/>
    <property type="match status" value="1"/>
</dbReference>
<comment type="similarity">
    <text evidence="1">Belongs to the ATP-dependent AMP-binding enzyme family.</text>
</comment>
<evidence type="ECO:0000256" key="2">
    <source>
        <dbReference type="ARBA" id="ARBA00022598"/>
    </source>
</evidence>
<dbReference type="AlphaFoldDB" id="A0A7W3N0S2"/>
<sequence length="559" mass="59453">MATTPRPAASAAEQTHPDDPRADLRWGTTGAMLADAARRLGAAEAIVDGDLRISYADLDAEVTAVARAFLAAGLAKGDRVAIWAPNSARWIVAALGLQRAGGVLVPLNTRFKGGEAAFVLGKSRARILCTVTDFLGRDYPASLVEAAGRPAGGRPYAELPDLEQVVTLDGVAREGLVPWDDFRAAGSSVPDADVERRAAEVGPDDLADMLFTSGTTGNPKGAMCTHAQTLRAYGVWGNVVGLREGDRYLIVNPFFHSFGYKAGWLVSLMVGATILPARTLDVPEVLRTVRAERVTVLPGTPTLYQTMLEHPDFTSEGVASLRLAVTGAANVPPTLLYRIREALGFEHVVTGYGLTESCGIVSMCRYDDPLDVVATTAGRPLPGLEVIAVGGNGEPVPPGGEGEIRVRGYAVMKGYFGEDSETAATVDADGWLHTGDIGVIDAAGRIRITDRIKDMYIVGGFNAYPAEIENVLGRHPAVAQVAVIGVPDERMGEIGAAFVVPRRDARVDPAELIAWSRDHMANYKVPGHVHIVDELPVNAAGKVLKNVLRERHAAISKEH</sequence>
<dbReference type="SUPFAM" id="SSF56801">
    <property type="entry name" value="Acetyl-CoA synthetase-like"/>
    <property type="match status" value="1"/>
</dbReference>
<dbReference type="Gene3D" id="3.30.300.30">
    <property type="match status" value="1"/>
</dbReference>
<dbReference type="Gene3D" id="3.40.50.12780">
    <property type="entry name" value="N-terminal domain of ligase-like"/>
    <property type="match status" value="1"/>
</dbReference>
<dbReference type="PROSITE" id="PS00455">
    <property type="entry name" value="AMP_BINDING"/>
    <property type="match status" value="1"/>
</dbReference>
<dbReference type="Pfam" id="PF00501">
    <property type="entry name" value="AMP-binding"/>
    <property type="match status" value="1"/>
</dbReference>
<keyword evidence="7" id="KW-1185">Reference proteome</keyword>
<evidence type="ECO:0000256" key="1">
    <source>
        <dbReference type="ARBA" id="ARBA00006432"/>
    </source>
</evidence>
<dbReference type="GO" id="GO:0006631">
    <property type="term" value="P:fatty acid metabolic process"/>
    <property type="evidence" value="ECO:0007669"/>
    <property type="project" value="TreeGrafter"/>
</dbReference>
<dbReference type="Pfam" id="PF13193">
    <property type="entry name" value="AMP-binding_C"/>
    <property type="match status" value="1"/>
</dbReference>
<dbReference type="GO" id="GO:0031956">
    <property type="term" value="F:medium-chain fatty acid-CoA ligase activity"/>
    <property type="evidence" value="ECO:0007669"/>
    <property type="project" value="TreeGrafter"/>
</dbReference>
<evidence type="ECO:0000259" key="4">
    <source>
        <dbReference type="Pfam" id="PF00501"/>
    </source>
</evidence>
<dbReference type="Proteomes" id="UP000539313">
    <property type="component" value="Unassembled WGS sequence"/>
</dbReference>
<protein>
    <submittedName>
        <fullName evidence="6">Acyl-CoA synthetase (AMP-forming)/AMP-acid ligase II</fullName>
    </submittedName>
</protein>
<evidence type="ECO:0000313" key="6">
    <source>
        <dbReference type="EMBL" id="MBA9005441.1"/>
    </source>
</evidence>
<reference evidence="6 7" key="1">
    <citation type="submission" date="2020-08" db="EMBL/GenBank/DDBJ databases">
        <title>Sequencing the genomes of 1000 actinobacteria strains.</title>
        <authorList>
            <person name="Klenk H.-P."/>
        </authorList>
    </citation>
    <scope>NUCLEOTIDE SEQUENCE [LARGE SCALE GENOMIC DNA]</scope>
    <source>
        <strain evidence="6 7">DSM 45823</strain>
    </source>
</reference>
<accession>A0A7W3N0S2</accession>
<keyword evidence="2 6" id="KW-0436">Ligase</keyword>
<feature type="region of interest" description="Disordered" evidence="3">
    <location>
        <begin position="1"/>
        <end position="24"/>
    </location>
</feature>
<organism evidence="6 7">
    <name type="scientific">Thermomonospora cellulosilytica</name>
    <dbReference type="NCBI Taxonomy" id="1411118"/>
    <lineage>
        <taxon>Bacteria</taxon>
        <taxon>Bacillati</taxon>
        <taxon>Actinomycetota</taxon>
        <taxon>Actinomycetes</taxon>
        <taxon>Streptosporangiales</taxon>
        <taxon>Thermomonosporaceae</taxon>
        <taxon>Thermomonospora</taxon>
    </lineage>
</organism>
<feature type="domain" description="AMP-binding enzyme C-terminal" evidence="5">
    <location>
        <begin position="467"/>
        <end position="542"/>
    </location>
</feature>
<dbReference type="EMBL" id="JACJII010000001">
    <property type="protein sequence ID" value="MBA9005441.1"/>
    <property type="molecule type" value="Genomic_DNA"/>
</dbReference>
<evidence type="ECO:0000256" key="3">
    <source>
        <dbReference type="SAM" id="MobiDB-lite"/>
    </source>
</evidence>